<dbReference type="PANTHER" id="PTHR40396">
    <property type="entry name" value="ATPASE-LIKE PROTEIN"/>
    <property type="match status" value="1"/>
</dbReference>
<dbReference type="SUPFAM" id="SSF52540">
    <property type="entry name" value="P-loop containing nucleoside triphosphate hydrolases"/>
    <property type="match status" value="1"/>
</dbReference>
<proteinExistence type="predicted"/>
<sequence length="431" mass="49673">MHVILIIYLQEVTLIKYFTVENFRSIKNESVLEFDVNLKKGIACPAHPLIGLAGANASGKTALLQALSFVFWFLKDSFLTQEPDEEIPLDAFCTQKHLPTRFLMIFSHNTLIENQKKRIDYEYQLCINKEKVLSESLHYSHQNAERQCAYIREDKTVKFGEQISKISTSGLRQNSSIISYAAQDDTQVIAKSCKEYIVHSNVSHGGFREEHFKPQRLEKMIEDEYFQTRLPAFLPIADVGIETVALKKADEEELNKLLAALQNLDDENKERLPEKLLDMLQTKTEFDRKQLVFTHQIEGHLIDFSSPERESAGTLQFLILLYRILSTLENGHLLILDEIELKLHQNLIAFLIGLFQNPDENSNCAQLIFSFHNAAFMELLMPEQLWFAEKNDEGQTELFSAADFQDIKDLHQKNLEKLYRLGRFGATPRGL</sequence>
<evidence type="ECO:0000313" key="3">
    <source>
        <dbReference type="Proteomes" id="UP000030428"/>
    </source>
</evidence>
<protein>
    <recommendedName>
        <fullName evidence="1">ATPase AAA-type core domain-containing protein</fullName>
    </recommendedName>
</protein>
<dbReference type="PANTHER" id="PTHR40396:SF1">
    <property type="entry name" value="ATPASE AAA-TYPE CORE DOMAIN-CONTAINING PROTEIN"/>
    <property type="match status" value="1"/>
</dbReference>
<dbReference type="GO" id="GO:0005524">
    <property type="term" value="F:ATP binding"/>
    <property type="evidence" value="ECO:0007669"/>
    <property type="project" value="InterPro"/>
</dbReference>
<dbReference type="GO" id="GO:0016887">
    <property type="term" value="F:ATP hydrolysis activity"/>
    <property type="evidence" value="ECO:0007669"/>
    <property type="project" value="InterPro"/>
</dbReference>
<dbReference type="Gene3D" id="3.40.50.300">
    <property type="entry name" value="P-loop containing nucleotide triphosphate hydrolases"/>
    <property type="match status" value="1"/>
</dbReference>
<organism evidence="2 3">
    <name type="scientific">Candidatus Thiomargarita nelsonii</name>
    <dbReference type="NCBI Taxonomy" id="1003181"/>
    <lineage>
        <taxon>Bacteria</taxon>
        <taxon>Pseudomonadati</taxon>
        <taxon>Pseudomonadota</taxon>
        <taxon>Gammaproteobacteria</taxon>
        <taxon>Thiotrichales</taxon>
        <taxon>Thiotrichaceae</taxon>
        <taxon>Thiomargarita</taxon>
    </lineage>
</organism>
<dbReference type="AlphaFoldDB" id="A0A0A6PDP9"/>
<evidence type="ECO:0000313" key="2">
    <source>
        <dbReference type="EMBL" id="KHD08407.1"/>
    </source>
</evidence>
<reference evidence="2 3" key="1">
    <citation type="journal article" date="2016" name="Front. Microbiol.">
        <title>Single-Cell (Meta-)Genomics of a Dimorphic Candidatus Thiomargarita nelsonii Reveals Genomic Plasticity.</title>
        <authorList>
            <person name="Flood B.E."/>
            <person name="Fliss P."/>
            <person name="Jones D.S."/>
            <person name="Dick G.J."/>
            <person name="Jain S."/>
            <person name="Kaster A.K."/>
            <person name="Winkel M."/>
            <person name="Mussmann M."/>
            <person name="Bailey J."/>
        </authorList>
    </citation>
    <scope>NUCLEOTIDE SEQUENCE [LARGE SCALE GENOMIC DNA]</scope>
    <source>
        <strain evidence="2">Hydrate Ridge</strain>
    </source>
</reference>
<comment type="caution">
    <text evidence="2">The sequence shown here is derived from an EMBL/GenBank/DDBJ whole genome shotgun (WGS) entry which is preliminary data.</text>
</comment>
<dbReference type="InterPro" id="IPR027417">
    <property type="entry name" value="P-loop_NTPase"/>
</dbReference>
<accession>A0A0A6PDP9</accession>
<feature type="domain" description="ATPase AAA-type core" evidence="1">
    <location>
        <begin position="50"/>
        <end position="377"/>
    </location>
</feature>
<gene>
    <name evidence="2" type="ORF">PN36_14245</name>
</gene>
<dbReference type="EMBL" id="JSZA02000048">
    <property type="protein sequence ID" value="KHD08407.1"/>
    <property type="molecule type" value="Genomic_DNA"/>
</dbReference>
<evidence type="ECO:0000259" key="1">
    <source>
        <dbReference type="Pfam" id="PF13304"/>
    </source>
</evidence>
<dbReference type="Proteomes" id="UP000030428">
    <property type="component" value="Unassembled WGS sequence"/>
</dbReference>
<keyword evidence="3" id="KW-1185">Reference proteome</keyword>
<dbReference type="Pfam" id="PF13304">
    <property type="entry name" value="AAA_21"/>
    <property type="match status" value="1"/>
</dbReference>
<name>A0A0A6PDP9_9GAMM</name>
<dbReference type="InterPro" id="IPR003959">
    <property type="entry name" value="ATPase_AAA_core"/>
</dbReference>